<gene>
    <name evidence="5" type="ORF">PICMEDRAFT_17100</name>
</gene>
<dbReference type="GO" id="GO:0005829">
    <property type="term" value="C:cytosol"/>
    <property type="evidence" value="ECO:0007669"/>
    <property type="project" value="TreeGrafter"/>
</dbReference>
<evidence type="ECO:0008006" key="7">
    <source>
        <dbReference type="Google" id="ProtNLM"/>
    </source>
</evidence>
<feature type="domain" description="Hydantoinase A/oxoprolinase" evidence="2">
    <location>
        <begin position="241"/>
        <end position="535"/>
    </location>
</feature>
<feature type="domain" description="Hydantoinase/oxoprolinase N-terminal" evidence="4">
    <location>
        <begin position="9"/>
        <end position="221"/>
    </location>
</feature>
<dbReference type="GO" id="GO:0017168">
    <property type="term" value="F:5-oxoprolinase (ATP-hydrolyzing) activity"/>
    <property type="evidence" value="ECO:0007669"/>
    <property type="project" value="TreeGrafter"/>
</dbReference>
<dbReference type="OrthoDB" id="3643at2759"/>
<evidence type="ECO:0000259" key="2">
    <source>
        <dbReference type="Pfam" id="PF01968"/>
    </source>
</evidence>
<dbReference type="EMBL" id="KV454004">
    <property type="protein sequence ID" value="ODQ45836.1"/>
    <property type="molecule type" value="Genomic_DNA"/>
</dbReference>
<name>A0A1E3NIC7_9ASCO</name>
<dbReference type="GO" id="GO:0006749">
    <property type="term" value="P:glutathione metabolic process"/>
    <property type="evidence" value="ECO:0007669"/>
    <property type="project" value="TreeGrafter"/>
</dbReference>
<reference evidence="5 6" key="1">
    <citation type="journal article" date="2016" name="Proc. Natl. Acad. Sci. U.S.A.">
        <title>Comparative genomics of biotechnologically important yeasts.</title>
        <authorList>
            <person name="Riley R."/>
            <person name="Haridas S."/>
            <person name="Wolfe K.H."/>
            <person name="Lopes M.R."/>
            <person name="Hittinger C.T."/>
            <person name="Goeker M."/>
            <person name="Salamov A.A."/>
            <person name="Wisecaver J.H."/>
            <person name="Long T.M."/>
            <person name="Calvey C.H."/>
            <person name="Aerts A.L."/>
            <person name="Barry K.W."/>
            <person name="Choi C."/>
            <person name="Clum A."/>
            <person name="Coughlan A.Y."/>
            <person name="Deshpande S."/>
            <person name="Douglass A.P."/>
            <person name="Hanson S.J."/>
            <person name="Klenk H.-P."/>
            <person name="LaButti K.M."/>
            <person name="Lapidus A."/>
            <person name="Lindquist E.A."/>
            <person name="Lipzen A.M."/>
            <person name="Meier-Kolthoff J.P."/>
            <person name="Ohm R.A."/>
            <person name="Otillar R.P."/>
            <person name="Pangilinan J.L."/>
            <person name="Peng Y."/>
            <person name="Rokas A."/>
            <person name="Rosa C.A."/>
            <person name="Scheuner C."/>
            <person name="Sibirny A.A."/>
            <person name="Slot J.C."/>
            <person name="Stielow J.B."/>
            <person name="Sun H."/>
            <person name="Kurtzman C.P."/>
            <person name="Blackwell M."/>
            <person name="Grigoriev I.V."/>
            <person name="Jeffries T.W."/>
        </authorList>
    </citation>
    <scope>NUCLEOTIDE SEQUENCE [LARGE SCALE GENOMIC DNA]</scope>
    <source>
        <strain evidence="5 6">NRRL Y-2026</strain>
    </source>
</reference>
<dbReference type="Pfam" id="PF05378">
    <property type="entry name" value="Hydant_A_N"/>
    <property type="match status" value="1"/>
</dbReference>
<accession>A0A1E3NIC7</accession>
<dbReference type="PANTHER" id="PTHR11365">
    <property type="entry name" value="5-OXOPROLINASE RELATED"/>
    <property type="match status" value="1"/>
</dbReference>
<evidence type="ECO:0000256" key="1">
    <source>
        <dbReference type="ARBA" id="ARBA00010403"/>
    </source>
</evidence>
<dbReference type="InterPro" id="IPR003692">
    <property type="entry name" value="Hydantoinase_B"/>
</dbReference>
<dbReference type="Proteomes" id="UP000094455">
    <property type="component" value="Unassembled WGS sequence"/>
</dbReference>
<comment type="similarity">
    <text evidence="1">Belongs to the oxoprolinase family.</text>
</comment>
<dbReference type="InterPro" id="IPR008040">
    <property type="entry name" value="Hydant_A_N"/>
</dbReference>
<dbReference type="InterPro" id="IPR002821">
    <property type="entry name" value="Hydantoinase_A"/>
</dbReference>
<dbReference type="PANTHER" id="PTHR11365:SF2">
    <property type="entry name" value="5-OXOPROLINASE"/>
    <property type="match status" value="1"/>
</dbReference>
<dbReference type="Pfam" id="PF01968">
    <property type="entry name" value="Hydantoinase_A"/>
    <property type="match status" value="1"/>
</dbReference>
<keyword evidence="6" id="KW-1185">Reference proteome</keyword>
<evidence type="ECO:0000259" key="3">
    <source>
        <dbReference type="Pfam" id="PF02538"/>
    </source>
</evidence>
<protein>
    <recommendedName>
        <fullName evidence="7">5-oxoprolinase</fullName>
    </recommendedName>
</protein>
<dbReference type="InterPro" id="IPR045079">
    <property type="entry name" value="Oxoprolinase-like"/>
</dbReference>
<organism evidence="5 6">
    <name type="scientific">Pichia membranifaciens NRRL Y-2026</name>
    <dbReference type="NCBI Taxonomy" id="763406"/>
    <lineage>
        <taxon>Eukaryota</taxon>
        <taxon>Fungi</taxon>
        <taxon>Dikarya</taxon>
        <taxon>Ascomycota</taxon>
        <taxon>Saccharomycotina</taxon>
        <taxon>Pichiomycetes</taxon>
        <taxon>Pichiales</taxon>
        <taxon>Pichiaceae</taxon>
        <taxon>Pichia</taxon>
    </lineage>
</organism>
<proteinExistence type="inferred from homology"/>
<evidence type="ECO:0000259" key="4">
    <source>
        <dbReference type="Pfam" id="PF05378"/>
    </source>
</evidence>
<feature type="domain" description="Hydantoinase B/oxoprolinase" evidence="3">
    <location>
        <begin position="740"/>
        <end position="1278"/>
    </location>
</feature>
<evidence type="ECO:0000313" key="6">
    <source>
        <dbReference type="Proteomes" id="UP000094455"/>
    </source>
</evidence>
<dbReference type="GeneID" id="30178151"/>
<sequence>MTISDNSIKIAIDRGGTFTDVFYKYGTSERAFKLLSVDPSNYSDANIEGIRRVLEEVSGEVIPRGKRLDTSFISSIRLGTTVATNALLERKGAPCALVTTKGFKDLLHIGDQSRPDLFALNIVKSGVLFKSVVEADERVTMPAFAADPTGYDAQDLVDDKEYVRGETKEVFQILKPLDTEALITDLKQLKEDGIDSVAIVFIHGYNYQEHEKQAGKIAKDLGFKHISMSHEIFPVIKAVPRGQSTVVDAYLTPIIKDYIKSLLDGFEKGFEKHTRIEFIQSDGGLCSWEKFTGLKSLLSGPAGGVVGEAKTCYDADSKIPIIGFDMGGTSTDVSRYAGDFEFSFESTTAGIKIASPQLDINTVAAGGGSILSYKNGIFIVGPESASAHPGPACYRKGGPLTITDANLFTGRILPEFFPKIFGPNEDQPLDYEVTKKKFEELAELINKENPSMKKSPQEIALGFLDVANFQMSKPIRELTDAKGFDVSSHTLASFGGAGGQHALSIAKILKIKRVVIHKHSSILSAYGISLADIVTDLQEPCAAVYSQKSRDTLIMDCVRLKEKCLKNLVSQGVTVSSINYKIYLNMGYKGSDTRIMILEPKDGDFLKAFYEIHEREFAFNDKDKDILVSDIRVRATGNTSETWSERSAYKDYETTEKAFVQSGMEEKVTEIYFDEGLLPSKFYFLDKLKVGTMIPGPALILDNNQTLLVTPGSVATILPRHVVMDVDVGSSIAVTTNYVDPIQLAIFANRFMSIAEEMSRTLQKISVSANIKERMDYSCALFDNEGNLTANAPNVPVHLGSMSAAIRYQLERWKDDLQDGDILCTNSPIVGGTHLPDITIISPVFFEGKIQFVVAARAHHSEIGGTAPGSSSSYAREIYEEGVNIESWKIVSKGKFDYDGLKEHFVEVPRSHGVSGTRNIDDNLSDLKAQIASNQRGINLLKELFSEYGSETVLFYMRNIKKTAESAVREFLKTYAAENKGRFPLTAVDYMDDGSRIQVKIDIDEKSGSAVFDFTGTSLESYSNLNAPKSITYSTVIYVLRCLVNMDIPLNQGCLDPCTVIIPDNSLINPSKFAAVCAGNGMTSQRITDCLFKAFGLTSATGGCMNGLNFGTGGLDENGNMVKGYGYTETIGQGNCAGIIVKDGAKIGFNGFSGTQTNMTNTKITDPEIFEQRYPVMLIQYAIRKNSGGKGKWRGGDGLVREICFTSPVHVSLVTQRRVFSPWGVYGGEDGKRGINKLGRNRGNGIIQWIQLPSLAEISMRKGDILWVATPGGGGFGKETDSDEYWGVATTMKKFIHIPISSGSIGAMQEAANTSQ</sequence>
<dbReference type="RefSeq" id="XP_019016949.1">
    <property type="nucleotide sequence ID" value="XM_019161464.1"/>
</dbReference>
<dbReference type="STRING" id="763406.A0A1E3NIC7"/>
<dbReference type="Pfam" id="PF02538">
    <property type="entry name" value="Hydantoinase_B"/>
    <property type="match status" value="1"/>
</dbReference>
<evidence type="ECO:0000313" key="5">
    <source>
        <dbReference type="EMBL" id="ODQ45836.1"/>
    </source>
</evidence>